<dbReference type="SUPFAM" id="SSF49899">
    <property type="entry name" value="Concanavalin A-like lectins/glucanases"/>
    <property type="match status" value="2"/>
</dbReference>
<dbReference type="SMART" id="SM00560">
    <property type="entry name" value="LamGL"/>
    <property type="match status" value="2"/>
</dbReference>
<dbReference type="STRING" id="454194.PYK22_01378"/>
<organism evidence="5 6">
    <name type="scientific">Pyrinomonas methylaliphatogenes</name>
    <dbReference type="NCBI Taxonomy" id="454194"/>
    <lineage>
        <taxon>Bacteria</taxon>
        <taxon>Pseudomonadati</taxon>
        <taxon>Acidobacteriota</taxon>
        <taxon>Blastocatellia</taxon>
        <taxon>Blastocatellales</taxon>
        <taxon>Pyrinomonadaceae</taxon>
        <taxon>Pyrinomonas</taxon>
    </lineage>
</organism>
<gene>
    <name evidence="5" type="ORF">PYK22_01378</name>
</gene>
<sequence>MIANSCTPGSFDPLSPSLARRSRSNLIRLLVLKIALGLWSLGKVVSITAAQGCVQLPTGAVGWWPLNEQNGATSISELVGGHTGVPVSGPVGPLGSNSPAPVAGVVGGALHFYQANTYVRVPNHPAFNFGAGDFTIDAWINPVQVNAQLYQPIIEKAQALNASGTSVAGYKMFVKNAKVHFAVSDGASVVTAAAPIAYGTWQFVVAERAGNTLRLFVNGTLAATAALPSGFGSTNNGADLLIGGITPLGLPAVPPIGEIDLDEVELFNRALTPAEIQAIYNAGPAGKCSAASGQPDPAVNKVMINPSSGPVFPGQQITYQITVGNIGSGPFVAPYVGVSDPLPAGLTGVTFNAPPPWNCSISGNALMCQYPGPVTLNPGQQLPSITITGTVSAGVAGIKNCARIFFPGGVADANPNNNIKCDGQQVASCVAPPPGMVAWYWMDGSAIDTAALGGFNNPSATNAISFVAGKVGQGVTFGTGGYIDIPHSPALANQQFTIDAWVEPNGAPLGPASNNDFWGSVIVQKGLPPPAGYTNVPISLGWSAQQQKFVFTFGIMTTERIVSTSTFPAGQWYHVAASYDGSTFKLYVNGALEAQMNLVKTITYSPAIPWTIGSTAAPIRAVGYPRTFNGIIDEVEIFNRALTQAEIQAIYNAGAAGKCKATLANPNSPSSTSRRAQRRRNLILGVAGAALGAVQIFQRRRGESAPQSSGKVDTPTKTPQQGRP</sequence>
<evidence type="ECO:0000259" key="4">
    <source>
        <dbReference type="SMART" id="SM00560"/>
    </source>
</evidence>
<dbReference type="InterPro" id="IPR006558">
    <property type="entry name" value="LamG-like"/>
</dbReference>
<accession>A0A0B6WYK1</accession>
<dbReference type="Proteomes" id="UP000031518">
    <property type="component" value="Unassembled WGS sequence"/>
</dbReference>
<keyword evidence="2" id="KW-1015">Disulfide bond</keyword>
<dbReference type="AlphaFoldDB" id="A0A0B6WYK1"/>
<keyword evidence="1" id="KW-0732">Signal</keyword>
<evidence type="ECO:0000256" key="1">
    <source>
        <dbReference type="ARBA" id="ARBA00022729"/>
    </source>
</evidence>
<dbReference type="InterPro" id="IPR013320">
    <property type="entry name" value="ConA-like_dom_sf"/>
</dbReference>
<evidence type="ECO:0000256" key="3">
    <source>
        <dbReference type="SAM" id="MobiDB-lite"/>
    </source>
</evidence>
<proteinExistence type="predicted"/>
<dbReference type="Pfam" id="PF01345">
    <property type="entry name" value="DUF11"/>
    <property type="match status" value="1"/>
</dbReference>
<keyword evidence="6" id="KW-1185">Reference proteome</keyword>
<reference evidence="5 6" key="2">
    <citation type="submission" date="2015-01" db="EMBL/GenBank/DDBJ databases">
        <title>Complete genome sequence of Pyrinomonas methylaliphatogenes type strain K22T.</title>
        <authorList>
            <person name="Lee K.C.Y."/>
            <person name="Power J.F."/>
            <person name="Dunfield P.F."/>
            <person name="Morgan X.C."/>
            <person name="Huttenhower C."/>
            <person name="Stott M.B."/>
        </authorList>
    </citation>
    <scope>NUCLEOTIDE SEQUENCE [LARGE SCALE GENOMIC DNA]</scope>
    <source>
        <strain evidence="5 6">K22</strain>
    </source>
</reference>
<feature type="domain" description="LamG-like jellyroll fold" evidence="4">
    <location>
        <begin position="132"/>
        <end position="274"/>
    </location>
</feature>
<protein>
    <submittedName>
        <fullName evidence="5">Conserved repeat protein</fullName>
    </submittedName>
</protein>
<dbReference type="InterPro" id="IPR001434">
    <property type="entry name" value="OmcB-like_DUF11"/>
</dbReference>
<dbReference type="Gene3D" id="2.60.120.200">
    <property type="match status" value="2"/>
</dbReference>
<dbReference type="EMBL" id="CBXV010000004">
    <property type="protein sequence ID" value="CDM65379.1"/>
    <property type="molecule type" value="Genomic_DNA"/>
</dbReference>
<dbReference type="Pfam" id="PF13385">
    <property type="entry name" value="Laminin_G_3"/>
    <property type="match status" value="2"/>
</dbReference>
<feature type="domain" description="LamG-like jellyroll fold" evidence="4">
    <location>
        <begin position="494"/>
        <end position="645"/>
    </location>
</feature>
<feature type="compositionally biased region" description="Polar residues" evidence="3">
    <location>
        <begin position="705"/>
        <end position="724"/>
    </location>
</feature>
<dbReference type="InterPro" id="IPR013783">
    <property type="entry name" value="Ig-like_fold"/>
</dbReference>
<name>A0A0B6WYK1_9BACT</name>
<evidence type="ECO:0000313" key="6">
    <source>
        <dbReference type="Proteomes" id="UP000031518"/>
    </source>
</evidence>
<feature type="region of interest" description="Disordered" evidence="3">
    <location>
        <begin position="698"/>
        <end position="724"/>
    </location>
</feature>
<evidence type="ECO:0000256" key="2">
    <source>
        <dbReference type="ARBA" id="ARBA00023157"/>
    </source>
</evidence>
<dbReference type="Gene3D" id="2.60.40.10">
    <property type="entry name" value="Immunoglobulins"/>
    <property type="match status" value="1"/>
</dbReference>
<reference evidence="5 6" key="1">
    <citation type="submission" date="2013-12" db="EMBL/GenBank/DDBJ databases">
        <authorList>
            <person name="Stott M."/>
        </authorList>
    </citation>
    <scope>NUCLEOTIDE SEQUENCE [LARGE SCALE GENOMIC DNA]</scope>
    <source>
        <strain evidence="5 6">K22</strain>
    </source>
</reference>
<dbReference type="PANTHER" id="PTHR42535">
    <property type="entry name" value="OOKINETE PROTEIN, PUTATIVE-RELATED"/>
    <property type="match status" value="1"/>
</dbReference>
<dbReference type="PANTHER" id="PTHR42535:SF2">
    <property type="entry name" value="CHROMOSOME UNDETERMINED SCAFFOLD_146, WHOLE GENOME SHOTGUN SEQUENCE"/>
    <property type="match status" value="1"/>
</dbReference>
<evidence type="ECO:0000313" key="5">
    <source>
        <dbReference type="EMBL" id="CDM65379.1"/>
    </source>
</evidence>